<accession>A0A0C2XHS9</accession>
<evidence type="ECO:0000313" key="3">
    <source>
        <dbReference type="EMBL" id="KIL68493.1"/>
    </source>
</evidence>
<name>A0A0C2XHS9_AMAMK</name>
<feature type="compositionally biased region" description="Polar residues" evidence="1">
    <location>
        <begin position="72"/>
        <end position="84"/>
    </location>
</feature>
<feature type="compositionally biased region" description="Polar residues" evidence="1">
    <location>
        <begin position="116"/>
        <end position="128"/>
    </location>
</feature>
<evidence type="ECO:0000256" key="1">
    <source>
        <dbReference type="SAM" id="MobiDB-lite"/>
    </source>
</evidence>
<dbReference type="HOGENOM" id="CLU_139255_0_0_1"/>
<feature type="chain" id="PRO_5002158713" evidence="2">
    <location>
        <begin position="21"/>
        <end position="128"/>
    </location>
</feature>
<sequence>MHLSTLFVSTAFVLAGMSAALPIRREKMLVTRFADSDFLGDIEARGYHEEAGLYSRGCILSKTCIRPDPDSRASSFSEYTMNTYSSSSHSPDPRHPPSSATLITPHLPHPVPRTGSRLSGSTERSWRH</sequence>
<reference evidence="3 4" key="1">
    <citation type="submission" date="2014-04" db="EMBL/GenBank/DDBJ databases">
        <title>Evolutionary Origins and Diversification of the Mycorrhizal Mutualists.</title>
        <authorList>
            <consortium name="DOE Joint Genome Institute"/>
            <consortium name="Mycorrhizal Genomics Consortium"/>
            <person name="Kohler A."/>
            <person name="Kuo A."/>
            <person name="Nagy L.G."/>
            <person name="Floudas D."/>
            <person name="Copeland A."/>
            <person name="Barry K.W."/>
            <person name="Cichocki N."/>
            <person name="Veneault-Fourrey C."/>
            <person name="LaButti K."/>
            <person name="Lindquist E.A."/>
            <person name="Lipzen A."/>
            <person name="Lundell T."/>
            <person name="Morin E."/>
            <person name="Murat C."/>
            <person name="Riley R."/>
            <person name="Ohm R."/>
            <person name="Sun H."/>
            <person name="Tunlid A."/>
            <person name="Henrissat B."/>
            <person name="Grigoriev I.V."/>
            <person name="Hibbett D.S."/>
            <person name="Martin F."/>
        </authorList>
    </citation>
    <scope>NUCLEOTIDE SEQUENCE [LARGE SCALE GENOMIC DNA]</scope>
    <source>
        <strain evidence="3 4">Koide BX008</strain>
    </source>
</reference>
<proteinExistence type="predicted"/>
<evidence type="ECO:0000313" key="4">
    <source>
        <dbReference type="Proteomes" id="UP000054549"/>
    </source>
</evidence>
<dbReference type="AlphaFoldDB" id="A0A0C2XHS9"/>
<gene>
    <name evidence="3" type="ORF">M378DRAFT_158291</name>
</gene>
<feature type="region of interest" description="Disordered" evidence="1">
    <location>
        <begin position="68"/>
        <end position="128"/>
    </location>
</feature>
<keyword evidence="4" id="KW-1185">Reference proteome</keyword>
<dbReference type="Proteomes" id="UP000054549">
    <property type="component" value="Unassembled WGS sequence"/>
</dbReference>
<organism evidence="3 4">
    <name type="scientific">Amanita muscaria (strain Koide BX008)</name>
    <dbReference type="NCBI Taxonomy" id="946122"/>
    <lineage>
        <taxon>Eukaryota</taxon>
        <taxon>Fungi</taxon>
        <taxon>Dikarya</taxon>
        <taxon>Basidiomycota</taxon>
        <taxon>Agaricomycotina</taxon>
        <taxon>Agaricomycetes</taxon>
        <taxon>Agaricomycetidae</taxon>
        <taxon>Agaricales</taxon>
        <taxon>Pluteineae</taxon>
        <taxon>Amanitaceae</taxon>
        <taxon>Amanita</taxon>
    </lineage>
</organism>
<keyword evidence="2" id="KW-0732">Signal</keyword>
<dbReference type="InParanoid" id="A0A0C2XHS9"/>
<protein>
    <submittedName>
        <fullName evidence="3">Uncharacterized protein</fullName>
    </submittedName>
</protein>
<dbReference type="EMBL" id="KN818228">
    <property type="protein sequence ID" value="KIL68493.1"/>
    <property type="molecule type" value="Genomic_DNA"/>
</dbReference>
<feature type="signal peptide" evidence="2">
    <location>
        <begin position="1"/>
        <end position="20"/>
    </location>
</feature>
<evidence type="ECO:0000256" key="2">
    <source>
        <dbReference type="SAM" id="SignalP"/>
    </source>
</evidence>